<dbReference type="InterPro" id="IPR019468">
    <property type="entry name" value="AdenyloSucc_lyase_C"/>
</dbReference>
<dbReference type="PANTHER" id="PTHR43172">
    <property type="entry name" value="ADENYLOSUCCINATE LYASE"/>
    <property type="match status" value="1"/>
</dbReference>
<dbReference type="PRINTS" id="PR00145">
    <property type="entry name" value="ARGSUCLYASE"/>
</dbReference>
<name>A0A1H2PL47_9BURK</name>
<dbReference type="PANTHER" id="PTHR43172:SF2">
    <property type="entry name" value="ADENYLOSUCCINATE LYASE C-TERMINAL DOMAIN-CONTAINING PROTEIN"/>
    <property type="match status" value="1"/>
</dbReference>
<dbReference type="GO" id="GO:0016829">
    <property type="term" value="F:lyase activity"/>
    <property type="evidence" value="ECO:0007669"/>
    <property type="project" value="UniProtKB-ARBA"/>
</dbReference>
<proteinExistence type="inferred from homology"/>
<dbReference type="InterPro" id="IPR008948">
    <property type="entry name" value="L-Aspartase-like"/>
</dbReference>
<dbReference type="SUPFAM" id="SSF48557">
    <property type="entry name" value="L-aspartase-like"/>
    <property type="match status" value="1"/>
</dbReference>
<comment type="similarity">
    <text evidence="1">Belongs to the class-II fumarase/aspartase family.</text>
</comment>
<keyword evidence="4" id="KW-1185">Reference proteome</keyword>
<dbReference type="OrthoDB" id="9768878at2"/>
<dbReference type="RefSeq" id="WP_091905426.1">
    <property type="nucleotide sequence ID" value="NZ_FNLO01000002.1"/>
</dbReference>
<dbReference type="InterPro" id="IPR024083">
    <property type="entry name" value="Fumarase/histidase_N"/>
</dbReference>
<evidence type="ECO:0000256" key="1">
    <source>
        <dbReference type="ARBA" id="ARBA00034772"/>
    </source>
</evidence>
<dbReference type="Gene3D" id="1.20.200.10">
    <property type="entry name" value="Fumarase/aspartase (Central domain)"/>
    <property type="match status" value="1"/>
</dbReference>
<organism evidence="3 4">
    <name type="scientific">Chitinasiproducens palmae</name>
    <dbReference type="NCBI Taxonomy" id="1770053"/>
    <lineage>
        <taxon>Bacteria</taxon>
        <taxon>Pseudomonadati</taxon>
        <taxon>Pseudomonadota</taxon>
        <taxon>Betaproteobacteria</taxon>
        <taxon>Burkholderiales</taxon>
        <taxon>Burkholderiaceae</taxon>
        <taxon>Chitinasiproducens</taxon>
    </lineage>
</organism>
<dbReference type="STRING" id="1770053.SAMN05216551_102330"/>
<evidence type="ECO:0000313" key="4">
    <source>
        <dbReference type="Proteomes" id="UP000243719"/>
    </source>
</evidence>
<dbReference type="Gene3D" id="1.10.40.30">
    <property type="entry name" value="Fumarase/aspartase (C-terminal domain)"/>
    <property type="match status" value="1"/>
</dbReference>
<evidence type="ECO:0000259" key="2">
    <source>
        <dbReference type="SMART" id="SM00998"/>
    </source>
</evidence>
<gene>
    <name evidence="3" type="ORF">SAMN05216551_102330</name>
</gene>
<dbReference type="EMBL" id="FNLO01000002">
    <property type="protein sequence ID" value="SDV47165.1"/>
    <property type="molecule type" value="Genomic_DNA"/>
</dbReference>
<dbReference type="SMART" id="SM00998">
    <property type="entry name" value="ADSL_C"/>
    <property type="match status" value="1"/>
</dbReference>
<dbReference type="PRINTS" id="PR00149">
    <property type="entry name" value="FUMRATELYASE"/>
</dbReference>
<dbReference type="Gene3D" id="1.10.275.10">
    <property type="entry name" value="Fumarase/aspartase (N-terminal domain)"/>
    <property type="match status" value="1"/>
</dbReference>
<dbReference type="Pfam" id="PF00206">
    <property type="entry name" value="Lyase_1"/>
    <property type="match status" value="1"/>
</dbReference>
<reference evidence="4" key="1">
    <citation type="submission" date="2016-09" db="EMBL/GenBank/DDBJ databases">
        <authorList>
            <person name="Varghese N."/>
            <person name="Submissions S."/>
        </authorList>
    </citation>
    <scope>NUCLEOTIDE SEQUENCE [LARGE SCALE GENOMIC DNA]</scope>
    <source>
        <strain evidence="4">JS23</strain>
    </source>
</reference>
<dbReference type="Pfam" id="PF10397">
    <property type="entry name" value="ADSL_C"/>
    <property type="match status" value="1"/>
</dbReference>
<dbReference type="InterPro" id="IPR022761">
    <property type="entry name" value="Fumarate_lyase_N"/>
</dbReference>
<sequence length="448" mass="48771">MATTVFDSALFRDMFGTPEMRDVFSDEAYLKRCIDAETALARAQAKAGLIPEVAARDITAYADFGKLDLERLRHETEIVGYPILPLVKQISEMCGDAGGYLHWGATTQDIMDTATMLQCAQGVAIVEKQLDEVRAALRELAVKHADTVTAGRTHLQHALPVTFGFRAAVWLSALNRHAERLAQAKARALMVEFGGAAGTLASLGDPERALETRKLFADELGLRDPEITWHVARDGLCELVSLLANLGGSLGKIALDVMMMAASEFGEVAEPFVPGRGASSTMPQKRNPISSELMFAAAKMLRERAALMLDATMHDFERATGPWHLEWSAVPESFLLAASALHQANFMLRGLQVDAERMRRNLDLTGGLIVAEAVMMGLAPAIGRQHAHDVVYDACRTAIENGRTLYDVLKENAQIRARLEDAQLRSLTDPANYLGAAALMARKVGGQC</sequence>
<dbReference type="GO" id="GO:0016853">
    <property type="term" value="F:isomerase activity"/>
    <property type="evidence" value="ECO:0007669"/>
    <property type="project" value="UniProtKB-KW"/>
</dbReference>
<dbReference type="CDD" id="cd01597">
    <property type="entry name" value="pCLME"/>
    <property type="match status" value="1"/>
</dbReference>
<keyword evidence="3" id="KW-0413">Isomerase</keyword>
<feature type="domain" description="Adenylosuccinate lyase C-terminal" evidence="2">
    <location>
        <begin position="366"/>
        <end position="445"/>
    </location>
</feature>
<dbReference type="InterPro" id="IPR000362">
    <property type="entry name" value="Fumarate_lyase_fam"/>
</dbReference>
<dbReference type="AlphaFoldDB" id="A0A1H2PL47"/>
<evidence type="ECO:0000313" key="3">
    <source>
        <dbReference type="EMBL" id="SDV47165.1"/>
    </source>
</evidence>
<dbReference type="Proteomes" id="UP000243719">
    <property type="component" value="Unassembled WGS sequence"/>
</dbReference>
<accession>A0A1H2PL47</accession>
<protein>
    <submittedName>
        <fullName evidence="3">3-carboxy-cis,cis-muconate cycloisomerase</fullName>
    </submittedName>
</protein>